<dbReference type="AlphaFoldDB" id="L7F161"/>
<feature type="compositionally biased region" description="Low complexity" evidence="1">
    <location>
        <begin position="18"/>
        <end position="32"/>
    </location>
</feature>
<gene>
    <name evidence="2" type="ORF">STRTUCAR8_07296</name>
</gene>
<name>L7F161_STRT8</name>
<dbReference type="Proteomes" id="UP000010931">
    <property type="component" value="Unassembled WGS sequence"/>
</dbReference>
<evidence type="ECO:0000313" key="3">
    <source>
        <dbReference type="Proteomes" id="UP000010931"/>
    </source>
</evidence>
<dbReference type="PATRIC" id="fig|698760.3.peg.5786"/>
<dbReference type="EMBL" id="AEJB01000387">
    <property type="protein sequence ID" value="ELP65403.1"/>
    <property type="molecule type" value="Genomic_DNA"/>
</dbReference>
<sequence>MTSRTTTTAGARFRDARPSTTNDTRNSRRSTPMITSRLGAGESAEGAVR</sequence>
<comment type="caution">
    <text evidence="2">The sequence shown here is derived from an EMBL/GenBank/DDBJ whole genome shotgun (WGS) entry which is preliminary data.</text>
</comment>
<proteinExistence type="predicted"/>
<accession>L7F161</accession>
<feature type="region of interest" description="Disordered" evidence="1">
    <location>
        <begin position="1"/>
        <end position="49"/>
    </location>
</feature>
<protein>
    <submittedName>
        <fullName evidence="2">Uncharacterized protein</fullName>
    </submittedName>
</protein>
<organism evidence="2 3">
    <name type="scientific">Streptomyces turgidiscabies (strain Car8)</name>
    <dbReference type="NCBI Taxonomy" id="698760"/>
    <lineage>
        <taxon>Bacteria</taxon>
        <taxon>Bacillati</taxon>
        <taxon>Actinomycetota</taxon>
        <taxon>Actinomycetes</taxon>
        <taxon>Kitasatosporales</taxon>
        <taxon>Streptomycetaceae</taxon>
        <taxon>Streptomyces</taxon>
    </lineage>
</organism>
<reference evidence="2 3" key="1">
    <citation type="journal article" date="2011" name="Plasmid">
        <title>Streptomyces turgidiscabies Car8 contains a modular pathogenicity island that shares virulence genes with other actinobacterial plant pathogens.</title>
        <authorList>
            <person name="Huguet-Tapia J.C."/>
            <person name="Badger J.H."/>
            <person name="Loria R."/>
            <person name="Pettis G.S."/>
        </authorList>
    </citation>
    <scope>NUCLEOTIDE SEQUENCE [LARGE SCALE GENOMIC DNA]</scope>
    <source>
        <strain evidence="2 3">Car8</strain>
    </source>
</reference>
<evidence type="ECO:0000313" key="2">
    <source>
        <dbReference type="EMBL" id="ELP65403.1"/>
    </source>
</evidence>
<evidence type="ECO:0000256" key="1">
    <source>
        <dbReference type="SAM" id="MobiDB-lite"/>
    </source>
</evidence>
<keyword evidence="3" id="KW-1185">Reference proteome</keyword>